<dbReference type="VEuPathDB" id="FungiDB:YALI0_C12496g"/>
<dbReference type="KEGG" id="yli:2909386"/>
<evidence type="ECO:0008006" key="3">
    <source>
        <dbReference type="Google" id="ProtNLM"/>
    </source>
</evidence>
<dbReference type="InterPro" id="IPR012535">
    <property type="entry name" value="Cell_div_Cdc14"/>
</dbReference>
<dbReference type="PANTHER" id="PTHR34065:SF1">
    <property type="entry name" value="CELL DIVISION CONTROL PROTEIN 14"/>
    <property type="match status" value="1"/>
</dbReference>
<dbReference type="EMBL" id="CP017555">
    <property type="protein sequence ID" value="AOW02765.1"/>
    <property type="molecule type" value="Genomic_DNA"/>
</dbReference>
<sequence length="251" mass="28845">MDRPFIMESSLSTAITNTTSSSPKRIYAGLQQIRSIFKSLVRAARQTSNIDLCSNFEEYSQLQESFEYNVASNLVTTIERMLTSADTIQHLPFAIDLLRGALLLHQPSRRIFATENNMGLFIKLLGTPQAVDVTIRALVACLLREVPNIRLFEHMGGLATICTLFKRKETPKDVKLKILEFLFFYLIPETQTRQNVDKSKTLYRQTMLRDNVYRLTTEDKQIMLGKYLSNVNGLVRELHESKPFGDMILEW</sequence>
<evidence type="ECO:0000313" key="2">
    <source>
        <dbReference type="Proteomes" id="UP000182444"/>
    </source>
</evidence>
<reference evidence="1 2" key="1">
    <citation type="journal article" date="2016" name="PLoS ONE">
        <title>Sequence Assembly of Yarrowia lipolytica Strain W29/CLIB89 Shows Transposable Element Diversity.</title>
        <authorList>
            <person name="Magnan C."/>
            <person name="Yu J."/>
            <person name="Chang I."/>
            <person name="Jahn E."/>
            <person name="Kanomata Y."/>
            <person name="Wu J."/>
            <person name="Zeller M."/>
            <person name="Oakes M."/>
            <person name="Baldi P."/>
            <person name="Sandmeyer S."/>
        </authorList>
    </citation>
    <scope>NUCLEOTIDE SEQUENCE [LARGE SCALE GENOMIC DNA]</scope>
    <source>
        <strain evidence="2">CLIB89(W29)</strain>
    </source>
</reference>
<proteinExistence type="predicted"/>
<organism evidence="1 2">
    <name type="scientific">Yarrowia lipolytica</name>
    <name type="common">Candida lipolytica</name>
    <dbReference type="NCBI Taxonomy" id="4952"/>
    <lineage>
        <taxon>Eukaryota</taxon>
        <taxon>Fungi</taxon>
        <taxon>Dikarya</taxon>
        <taxon>Ascomycota</taxon>
        <taxon>Saccharomycotina</taxon>
        <taxon>Dipodascomycetes</taxon>
        <taxon>Dipodascales</taxon>
        <taxon>Dipodascales incertae sedis</taxon>
        <taxon>Yarrowia</taxon>
    </lineage>
</organism>
<dbReference type="GeneID" id="2909386"/>
<dbReference type="Pfam" id="PF08045">
    <property type="entry name" value="CDC14"/>
    <property type="match status" value="1"/>
</dbReference>
<dbReference type="VEuPathDB" id="FungiDB:YALI1_C17700g"/>
<dbReference type="Proteomes" id="UP000182444">
    <property type="component" value="Chromosome 1C"/>
</dbReference>
<dbReference type="eggNOG" id="ENOG502S6JC">
    <property type="taxonomic scope" value="Eukaryota"/>
</dbReference>
<dbReference type="AlphaFoldDB" id="A0A1D8NAV3"/>
<dbReference type="RefSeq" id="XP_501763.3">
    <property type="nucleotide sequence ID" value="XM_501763.3"/>
</dbReference>
<accession>A0A1D8NAV3</accession>
<gene>
    <name evidence="1" type="ORF">YALI1_C17700g</name>
</gene>
<protein>
    <recommendedName>
        <fullName evidence="3">Cell division control protein 14</fullName>
    </recommendedName>
</protein>
<evidence type="ECO:0000313" key="1">
    <source>
        <dbReference type="EMBL" id="AOW02765.1"/>
    </source>
</evidence>
<name>A0A1D8NAV3_YARLL</name>
<dbReference type="PANTHER" id="PTHR34065">
    <property type="entry name" value="CELL DIVISION CONTROL PROTEIN 14"/>
    <property type="match status" value="1"/>
</dbReference>